<feature type="compositionally biased region" description="Polar residues" evidence="8">
    <location>
        <begin position="30"/>
        <end position="41"/>
    </location>
</feature>
<dbReference type="EMBL" id="KK088414">
    <property type="protein sequence ID" value="EYE97829.1"/>
    <property type="molecule type" value="Genomic_DNA"/>
</dbReference>
<dbReference type="STRING" id="1388766.A0A017SMG3"/>
<organism evidence="9 10">
    <name type="scientific">Aspergillus ruber (strain CBS 135680)</name>
    <dbReference type="NCBI Taxonomy" id="1388766"/>
    <lineage>
        <taxon>Eukaryota</taxon>
        <taxon>Fungi</taxon>
        <taxon>Dikarya</taxon>
        <taxon>Ascomycota</taxon>
        <taxon>Pezizomycotina</taxon>
        <taxon>Eurotiomycetes</taxon>
        <taxon>Eurotiomycetidae</taxon>
        <taxon>Eurotiales</taxon>
        <taxon>Aspergillaceae</taxon>
        <taxon>Aspergillus</taxon>
        <taxon>Aspergillus subgen. Aspergillus</taxon>
    </lineage>
</organism>
<dbReference type="InterPro" id="IPR044669">
    <property type="entry name" value="YneE/VCCN1/2-like"/>
</dbReference>
<evidence type="ECO:0000313" key="10">
    <source>
        <dbReference type="Proteomes" id="UP000019804"/>
    </source>
</evidence>
<keyword evidence="4" id="KW-0812">Transmembrane</keyword>
<dbReference type="RefSeq" id="XP_040641517.1">
    <property type="nucleotide sequence ID" value="XM_040783798.1"/>
</dbReference>
<protein>
    <submittedName>
        <fullName evidence="9">UPF0187 domain membrane protein</fullName>
    </submittedName>
</protein>
<evidence type="ECO:0000256" key="4">
    <source>
        <dbReference type="ARBA" id="ARBA00022692"/>
    </source>
</evidence>
<dbReference type="GO" id="GO:0005254">
    <property type="term" value="F:chloride channel activity"/>
    <property type="evidence" value="ECO:0007669"/>
    <property type="project" value="InterPro"/>
</dbReference>
<evidence type="ECO:0000256" key="8">
    <source>
        <dbReference type="SAM" id="MobiDB-lite"/>
    </source>
</evidence>
<keyword evidence="10" id="KW-1185">Reference proteome</keyword>
<keyword evidence="5" id="KW-1133">Transmembrane helix</keyword>
<name>A0A017SMG3_ASPRC</name>
<gene>
    <name evidence="9" type="ORF">EURHEDRAFT_449243</name>
</gene>
<accession>A0A017SMG3</accession>
<dbReference type="AlphaFoldDB" id="A0A017SMG3"/>
<evidence type="ECO:0000256" key="2">
    <source>
        <dbReference type="ARBA" id="ARBA00022448"/>
    </source>
</evidence>
<proteinExistence type="predicted"/>
<keyword evidence="2" id="KW-0813">Transport</keyword>
<evidence type="ECO:0000313" key="9">
    <source>
        <dbReference type="EMBL" id="EYE97829.1"/>
    </source>
</evidence>
<reference evidence="10" key="1">
    <citation type="journal article" date="2014" name="Nat. Commun.">
        <title>Genomic adaptations of the halophilic Dead Sea filamentous fungus Eurotium rubrum.</title>
        <authorList>
            <person name="Kis-Papo T."/>
            <person name="Weig A.R."/>
            <person name="Riley R."/>
            <person name="Persoh D."/>
            <person name="Salamov A."/>
            <person name="Sun H."/>
            <person name="Lipzen A."/>
            <person name="Wasser S.P."/>
            <person name="Rambold G."/>
            <person name="Grigoriev I.V."/>
            <person name="Nevo E."/>
        </authorList>
    </citation>
    <scope>NUCLEOTIDE SEQUENCE [LARGE SCALE GENOMIC DNA]</scope>
    <source>
        <strain evidence="10">CBS 135680</strain>
    </source>
</reference>
<keyword evidence="3" id="KW-1003">Cell membrane</keyword>
<dbReference type="Pfam" id="PF25539">
    <property type="entry name" value="Bestrophin_2"/>
    <property type="match status" value="1"/>
</dbReference>
<dbReference type="GeneID" id="63698922"/>
<feature type="region of interest" description="Disordered" evidence="8">
    <location>
        <begin position="1"/>
        <end position="53"/>
    </location>
</feature>
<keyword evidence="7" id="KW-0472">Membrane</keyword>
<comment type="subcellular location">
    <subcellularLocation>
        <location evidence="1">Cell membrane</location>
        <topology evidence="1">Multi-pass membrane protein</topology>
    </subcellularLocation>
</comment>
<keyword evidence="6" id="KW-0406">Ion transport</keyword>
<dbReference type="Proteomes" id="UP000019804">
    <property type="component" value="Unassembled WGS sequence"/>
</dbReference>
<sequence length="493" mass="54857">MPNLGDASDVISNGTPSPSPSPTPGAGPTRSQPHIQVQLSNEPPPPRRITPRPSFLENLADSRERQFMLDRRNSTDVDRYFHGPRDLDKHSKWPIFLRLHGSVMPRLVLPLLCVALWSTLITCISRFVQNLGIDNILLTVLGFVVGLALSFRSSTAYERWADGRKYWSLLIQVSRNIARTIWIDTAEREGEEGKQDLLGKLTVMNLILAFAVALKHKLRFEPDVGYDDLKGLIGHLDTFAKEAHDRNNLKPPRKSSWKAAGEYLGISFAESNPRKLIKRSKKPLGHLPLEILNHLAAYIDRCIDNGTLSCSLHQGQAISGLATLNEVLTGTERVLDTPLPIAYTIAISQIAWIYVLVLPFQLYTTLQWVTIPASIIAAYIILGLDTIGSEIENPFGHDVNDLPLDTYCRQIALELDIITAMPPPKVDDFTTRDENLVLYPLSTTGFPEWKDRSVEEIRSALRTKVVANIPVSASTTTIYGSSRSAQSKQSVSV</sequence>
<dbReference type="PANTHER" id="PTHR33281">
    <property type="entry name" value="UPF0187 PROTEIN YNEE"/>
    <property type="match status" value="1"/>
</dbReference>
<evidence type="ECO:0000256" key="3">
    <source>
        <dbReference type="ARBA" id="ARBA00022475"/>
    </source>
</evidence>
<dbReference type="GO" id="GO:0005886">
    <property type="term" value="C:plasma membrane"/>
    <property type="evidence" value="ECO:0007669"/>
    <property type="project" value="UniProtKB-SubCell"/>
</dbReference>
<evidence type="ECO:0000256" key="5">
    <source>
        <dbReference type="ARBA" id="ARBA00022989"/>
    </source>
</evidence>
<evidence type="ECO:0000256" key="1">
    <source>
        <dbReference type="ARBA" id="ARBA00004651"/>
    </source>
</evidence>
<dbReference type="HOGENOM" id="CLU_029790_1_1_1"/>
<evidence type="ECO:0000256" key="7">
    <source>
        <dbReference type="ARBA" id="ARBA00023136"/>
    </source>
</evidence>
<dbReference type="PANTHER" id="PTHR33281:SF19">
    <property type="entry name" value="VOLTAGE-DEPENDENT ANION CHANNEL-FORMING PROTEIN YNEE"/>
    <property type="match status" value="1"/>
</dbReference>
<evidence type="ECO:0000256" key="6">
    <source>
        <dbReference type="ARBA" id="ARBA00023065"/>
    </source>
</evidence>
<dbReference type="OrthoDB" id="1368at2759"/>